<name>A0ABQ9G305_TEGGR</name>
<proteinExistence type="predicted"/>
<dbReference type="Proteomes" id="UP001217089">
    <property type="component" value="Unassembled WGS sequence"/>
</dbReference>
<comment type="caution">
    <text evidence="1">The sequence shown here is derived from an EMBL/GenBank/DDBJ whole genome shotgun (WGS) entry which is preliminary data.</text>
</comment>
<keyword evidence="2" id="KW-1185">Reference proteome</keyword>
<sequence length="70" mass="8024">MCVDSGIKKKITNHPGNTWTSLYQASIEEKKIMTRTGHRSINVIRQYKRPSKAILKEISNVLEPNVKSKK</sequence>
<evidence type="ECO:0000313" key="1">
    <source>
        <dbReference type="EMBL" id="KAJ8322380.1"/>
    </source>
</evidence>
<gene>
    <name evidence="1" type="ORF">KUTeg_000851</name>
</gene>
<reference evidence="1 2" key="1">
    <citation type="submission" date="2022-12" db="EMBL/GenBank/DDBJ databases">
        <title>Chromosome-level genome of Tegillarca granosa.</title>
        <authorList>
            <person name="Kim J."/>
        </authorList>
    </citation>
    <scope>NUCLEOTIDE SEQUENCE [LARGE SCALE GENOMIC DNA]</scope>
    <source>
        <strain evidence="1">Teg-2019</strain>
        <tissue evidence="1">Adductor muscle</tissue>
    </source>
</reference>
<protein>
    <submittedName>
        <fullName evidence="1">Uncharacterized protein</fullName>
    </submittedName>
</protein>
<accession>A0ABQ9G305</accession>
<evidence type="ECO:0000313" key="2">
    <source>
        <dbReference type="Proteomes" id="UP001217089"/>
    </source>
</evidence>
<dbReference type="EMBL" id="JARBDR010000018">
    <property type="protein sequence ID" value="KAJ8322380.1"/>
    <property type="molecule type" value="Genomic_DNA"/>
</dbReference>
<organism evidence="1 2">
    <name type="scientific">Tegillarca granosa</name>
    <name type="common">Malaysian cockle</name>
    <name type="synonym">Anadara granosa</name>
    <dbReference type="NCBI Taxonomy" id="220873"/>
    <lineage>
        <taxon>Eukaryota</taxon>
        <taxon>Metazoa</taxon>
        <taxon>Spiralia</taxon>
        <taxon>Lophotrochozoa</taxon>
        <taxon>Mollusca</taxon>
        <taxon>Bivalvia</taxon>
        <taxon>Autobranchia</taxon>
        <taxon>Pteriomorphia</taxon>
        <taxon>Arcoida</taxon>
        <taxon>Arcoidea</taxon>
        <taxon>Arcidae</taxon>
        <taxon>Tegillarca</taxon>
    </lineage>
</organism>